<gene>
    <name evidence="3" type="ORF">BSTOLATCC_MIC25292</name>
</gene>
<sequence length="216" mass="25475">MEDGNRYPTDPYEIGNGVWMIPCRINESKHKFYPLFKPVSNNVHYIRYPWTEIEDQALISLLPTKCSKKWAQIAKELNDRFYANNRIRNGKQCRERWYNHLDPSLKKGGWTPEEDNFIIIRQQEIGNKWSLIAKDLPGRNENSVKNRWKSISKKTKTCDKEIGIDEVSDILVDSQGDWNREVNDAELVEEIVLERIDSSSDCENYLNIEDEMIIDY</sequence>
<keyword evidence="4" id="KW-1185">Reference proteome</keyword>
<reference evidence="3" key="1">
    <citation type="submission" date="2021-09" db="EMBL/GenBank/DDBJ databases">
        <authorList>
            <consortium name="AG Swart"/>
            <person name="Singh M."/>
            <person name="Singh A."/>
            <person name="Seah K."/>
            <person name="Emmerich C."/>
        </authorList>
    </citation>
    <scope>NUCLEOTIDE SEQUENCE</scope>
    <source>
        <strain evidence="3">ATCC30299</strain>
    </source>
</reference>
<comment type="caution">
    <text evidence="3">The sequence shown here is derived from an EMBL/GenBank/DDBJ whole genome shotgun (WGS) entry which is preliminary data.</text>
</comment>
<organism evidence="3 4">
    <name type="scientific">Blepharisma stoltei</name>
    <dbReference type="NCBI Taxonomy" id="1481888"/>
    <lineage>
        <taxon>Eukaryota</taxon>
        <taxon>Sar</taxon>
        <taxon>Alveolata</taxon>
        <taxon>Ciliophora</taxon>
        <taxon>Postciliodesmatophora</taxon>
        <taxon>Heterotrichea</taxon>
        <taxon>Heterotrichida</taxon>
        <taxon>Blepharismidae</taxon>
        <taxon>Blepharisma</taxon>
    </lineage>
</organism>
<dbReference type="InterPro" id="IPR001005">
    <property type="entry name" value="SANT/Myb"/>
</dbReference>
<feature type="domain" description="HTH myb-type" evidence="2">
    <location>
        <begin position="102"/>
        <end position="156"/>
    </location>
</feature>
<dbReference type="Pfam" id="PF13921">
    <property type="entry name" value="Myb_DNA-bind_6"/>
    <property type="match status" value="1"/>
</dbReference>
<dbReference type="PROSITE" id="PS50090">
    <property type="entry name" value="MYB_LIKE"/>
    <property type="match status" value="2"/>
</dbReference>
<dbReference type="InterPro" id="IPR050560">
    <property type="entry name" value="MYB_TF"/>
</dbReference>
<evidence type="ECO:0000259" key="2">
    <source>
        <dbReference type="PROSITE" id="PS51294"/>
    </source>
</evidence>
<dbReference type="GO" id="GO:0000981">
    <property type="term" value="F:DNA-binding transcription factor activity, RNA polymerase II-specific"/>
    <property type="evidence" value="ECO:0007669"/>
    <property type="project" value="TreeGrafter"/>
</dbReference>
<dbReference type="AlphaFoldDB" id="A0AAU9J7X4"/>
<dbReference type="InterPro" id="IPR009057">
    <property type="entry name" value="Homeodomain-like_sf"/>
</dbReference>
<accession>A0AAU9J7X4</accession>
<evidence type="ECO:0000259" key="1">
    <source>
        <dbReference type="PROSITE" id="PS50090"/>
    </source>
</evidence>
<dbReference type="PANTHER" id="PTHR45614">
    <property type="entry name" value="MYB PROTEIN-RELATED"/>
    <property type="match status" value="1"/>
</dbReference>
<name>A0AAU9J7X4_9CILI</name>
<dbReference type="EMBL" id="CAJZBQ010000024">
    <property type="protein sequence ID" value="CAG9320053.1"/>
    <property type="molecule type" value="Genomic_DNA"/>
</dbReference>
<dbReference type="Gene3D" id="1.10.10.60">
    <property type="entry name" value="Homeodomain-like"/>
    <property type="match status" value="2"/>
</dbReference>
<dbReference type="Proteomes" id="UP001162131">
    <property type="component" value="Unassembled WGS sequence"/>
</dbReference>
<dbReference type="CDD" id="cd00167">
    <property type="entry name" value="SANT"/>
    <property type="match status" value="2"/>
</dbReference>
<dbReference type="InterPro" id="IPR017930">
    <property type="entry name" value="Myb_dom"/>
</dbReference>
<evidence type="ECO:0008006" key="5">
    <source>
        <dbReference type="Google" id="ProtNLM"/>
    </source>
</evidence>
<dbReference type="GO" id="GO:0005634">
    <property type="term" value="C:nucleus"/>
    <property type="evidence" value="ECO:0007669"/>
    <property type="project" value="TreeGrafter"/>
</dbReference>
<feature type="domain" description="Myb-like" evidence="1">
    <location>
        <begin position="42"/>
        <end position="101"/>
    </location>
</feature>
<proteinExistence type="predicted"/>
<protein>
    <recommendedName>
        <fullName evidence="5">Myb-like DNA-binding domain containing protein</fullName>
    </recommendedName>
</protein>
<dbReference type="PANTHER" id="PTHR45614:SF25">
    <property type="entry name" value="MYB PROTEIN"/>
    <property type="match status" value="1"/>
</dbReference>
<evidence type="ECO:0000313" key="4">
    <source>
        <dbReference type="Proteomes" id="UP001162131"/>
    </source>
</evidence>
<evidence type="ECO:0000313" key="3">
    <source>
        <dbReference type="EMBL" id="CAG9320053.1"/>
    </source>
</evidence>
<dbReference type="GO" id="GO:0000978">
    <property type="term" value="F:RNA polymerase II cis-regulatory region sequence-specific DNA binding"/>
    <property type="evidence" value="ECO:0007669"/>
    <property type="project" value="TreeGrafter"/>
</dbReference>
<feature type="domain" description="Myb-like" evidence="1">
    <location>
        <begin position="102"/>
        <end position="152"/>
    </location>
</feature>
<dbReference type="SMART" id="SM00717">
    <property type="entry name" value="SANT"/>
    <property type="match status" value="2"/>
</dbReference>
<dbReference type="PROSITE" id="PS51294">
    <property type="entry name" value="HTH_MYB"/>
    <property type="match status" value="1"/>
</dbReference>
<dbReference type="SUPFAM" id="SSF46689">
    <property type="entry name" value="Homeodomain-like"/>
    <property type="match status" value="2"/>
</dbReference>